<comment type="subcellular location">
    <subcellularLocation>
        <location evidence="1">Membrane</location>
        <topology evidence="1">Multi-pass membrane protein</topology>
    </subcellularLocation>
</comment>
<feature type="transmembrane region" description="Helical" evidence="5">
    <location>
        <begin position="147"/>
        <end position="168"/>
    </location>
</feature>
<reference evidence="7 8" key="1">
    <citation type="journal article" date="2016" name="Appl. Environ. Microbiol.">
        <title>Whole genome relationships among Francisella bacteria of diverse origin define new species and provide specific regions for detection.</title>
        <authorList>
            <person name="Challacombe J.F."/>
            <person name="Petersen J.M."/>
            <person name="Gallegos-Graves V."/>
            <person name="Hodge D."/>
            <person name="Pillai S."/>
            <person name="Kuske C.R."/>
        </authorList>
    </citation>
    <scope>NUCLEOTIDE SEQUENCE [LARGE SCALE GENOMIC DNA]</scope>
    <source>
        <strain evidence="8">TX07-7310</strain>
    </source>
</reference>
<feature type="domain" description="EamA" evidence="6">
    <location>
        <begin position="9"/>
        <end position="139"/>
    </location>
</feature>
<evidence type="ECO:0000256" key="2">
    <source>
        <dbReference type="ARBA" id="ARBA00022692"/>
    </source>
</evidence>
<proteinExistence type="predicted"/>
<evidence type="ECO:0000256" key="3">
    <source>
        <dbReference type="ARBA" id="ARBA00022989"/>
    </source>
</evidence>
<keyword evidence="4 5" id="KW-0472">Membrane</keyword>
<dbReference type="PANTHER" id="PTHR22911">
    <property type="entry name" value="ACYL-MALONYL CONDENSING ENZYME-RELATED"/>
    <property type="match status" value="1"/>
</dbReference>
<evidence type="ECO:0000313" key="7">
    <source>
        <dbReference type="EMBL" id="API86555.1"/>
    </source>
</evidence>
<feature type="transmembrane region" description="Helical" evidence="5">
    <location>
        <begin position="271"/>
        <end position="289"/>
    </location>
</feature>
<name>A0A1L4BRU7_9GAMM</name>
<feature type="transmembrane region" description="Helical" evidence="5">
    <location>
        <begin position="71"/>
        <end position="89"/>
    </location>
</feature>
<dbReference type="InterPro" id="IPR000620">
    <property type="entry name" value="EamA_dom"/>
</dbReference>
<evidence type="ECO:0000256" key="4">
    <source>
        <dbReference type="ARBA" id="ARBA00023136"/>
    </source>
</evidence>
<keyword evidence="3 5" id="KW-1133">Transmembrane helix</keyword>
<feature type="transmembrane region" description="Helical" evidence="5">
    <location>
        <begin position="215"/>
        <end position="233"/>
    </location>
</feature>
<dbReference type="KEGG" id="frx:F7310_03935"/>
<accession>A0A1L4BRU7</accession>
<protein>
    <recommendedName>
        <fullName evidence="6">EamA domain-containing protein</fullName>
    </recommendedName>
</protein>
<dbReference type="SUPFAM" id="SSF103481">
    <property type="entry name" value="Multidrug resistance efflux transporter EmrE"/>
    <property type="match status" value="2"/>
</dbReference>
<dbReference type="EMBL" id="CP016796">
    <property type="protein sequence ID" value="API86555.1"/>
    <property type="molecule type" value="Genomic_DNA"/>
</dbReference>
<feature type="transmembrane region" description="Helical" evidence="5">
    <location>
        <begin position="122"/>
        <end position="141"/>
    </location>
</feature>
<dbReference type="InterPro" id="IPR037185">
    <property type="entry name" value="EmrE-like"/>
</dbReference>
<evidence type="ECO:0000256" key="5">
    <source>
        <dbReference type="SAM" id="Phobius"/>
    </source>
</evidence>
<dbReference type="AlphaFoldDB" id="A0A1L4BRU7"/>
<organism evidence="7 8">
    <name type="scientific">Francisella uliginis</name>
    <dbReference type="NCBI Taxonomy" id="573570"/>
    <lineage>
        <taxon>Bacteria</taxon>
        <taxon>Pseudomonadati</taxon>
        <taxon>Pseudomonadota</taxon>
        <taxon>Gammaproteobacteria</taxon>
        <taxon>Thiotrichales</taxon>
        <taxon>Francisellaceae</taxon>
        <taxon>Francisella</taxon>
    </lineage>
</organism>
<evidence type="ECO:0000313" key="8">
    <source>
        <dbReference type="Proteomes" id="UP000184222"/>
    </source>
</evidence>
<dbReference type="RefSeq" id="WP_072711939.1">
    <property type="nucleotide sequence ID" value="NZ_CP016796.1"/>
</dbReference>
<feature type="domain" description="EamA" evidence="6">
    <location>
        <begin position="149"/>
        <end position="286"/>
    </location>
</feature>
<evidence type="ECO:0000256" key="1">
    <source>
        <dbReference type="ARBA" id="ARBA00004141"/>
    </source>
</evidence>
<feature type="transmembrane region" description="Helical" evidence="5">
    <location>
        <begin position="95"/>
        <end position="115"/>
    </location>
</feature>
<keyword evidence="2 5" id="KW-0812">Transmembrane</keyword>
<sequence length="295" mass="32875">MRLLRDSVAMLLMLLSATAITLVGLSTKFMMSSSSIYGVMLTYFVGSAILMWWIASILSFNRLLPLEWKPIFIRVIFSVTAQYFLFLGLHSSSLLLPILLFNTSPLFIPIIRWIFYKSKVVISTWALLVISFFGIYLILASKSNGHVDIWALSALVAGVLNAGSQVVLHRASQKENLFTMNLWIFTFISVLMFAGLPFAHIAFASVDYAFTSSPLIWAGIATVIFGISAQLFRVKAFKYTSDPSFVAPGMYFSVVVAAVIDAIIYNKSLTMIEILGIFIVCTTSIFSVIKKNNYK</sequence>
<evidence type="ECO:0000259" key="6">
    <source>
        <dbReference type="Pfam" id="PF00892"/>
    </source>
</evidence>
<feature type="transmembrane region" description="Helical" evidence="5">
    <location>
        <begin position="35"/>
        <end position="59"/>
    </location>
</feature>
<feature type="transmembrane region" description="Helical" evidence="5">
    <location>
        <begin position="245"/>
        <end position="265"/>
    </location>
</feature>
<dbReference type="Pfam" id="PF00892">
    <property type="entry name" value="EamA"/>
    <property type="match status" value="2"/>
</dbReference>
<dbReference type="PANTHER" id="PTHR22911:SF6">
    <property type="entry name" value="SOLUTE CARRIER FAMILY 35 MEMBER G1"/>
    <property type="match status" value="1"/>
</dbReference>
<dbReference type="GO" id="GO:0016020">
    <property type="term" value="C:membrane"/>
    <property type="evidence" value="ECO:0007669"/>
    <property type="project" value="UniProtKB-SubCell"/>
</dbReference>
<feature type="transmembrane region" description="Helical" evidence="5">
    <location>
        <begin position="180"/>
        <end position="203"/>
    </location>
</feature>
<gene>
    <name evidence="7" type="ORF">F7310_03935</name>
</gene>
<dbReference type="STRING" id="573570.F7310_03935"/>
<dbReference type="OrthoDB" id="6019878at2"/>
<dbReference type="Proteomes" id="UP000184222">
    <property type="component" value="Chromosome"/>
</dbReference>
<keyword evidence="8" id="KW-1185">Reference proteome</keyword>